<keyword evidence="1" id="KW-0732">Signal</keyword>
<keyword evidence="3" id="KW-1185">Reference proteome</keyword>
<evidence type="ECO:0000256" key="1">
    <source>
        <dbReference type="SAM" id="SignalP"/>
    </source>
</evidence>
<dbReference type="Proteomes" id="UP000095185">
    <property type="component" value="Chromosome"/>
</dbReference>
<gene>
    <name evidence="2" type="ORF">BIU88_06520</name>
</gene>
<proteinExistence type="predicted"/>
<feature type="chain" id="PRO_5009106626" evidence="1">
    <location>
        <begin position="27"/>
        <end position="164"/>
    </location>
</feature>
<protein>
    <submittedName>
        <fullName evidence="2">DUF3124 domain-containing protein</fullName>
    </submittedName>
</protein>
<dbReference type="OrthoDB" id="283474at2"/>
<sequence length="164" mass="17809">MKLVRQFPLFKSALVALALLVAPLTAAVAEPLPFSTGQTVYVPSYSHIFVGNRLKTFDLTTSLAIRNSDPETPITVTRVDYYDASGRFIRAMLKTPFVIRPVSTLVYVIDESDKTGGVGASFLVAWRSSKKAAPPIVESVMIGTGMQQGISFTSRGQVVREAQP</sequence>
<organism evidence="2 3">
    <name type="scientific">Chlorobaculum limnaeum</name>
    <dbReference type="NCBI Taxonomy" id="274537"/>
    <lineage>
        <taxon>Bacteria</taxon>
        <taxon>Pseudomonadati</taxon>
        <taxon>Chlorobiota</taxon>
        <taxon>Chlorobiia</taxon>
        <taxon>Chlorobiales</taxon>
        <taxon>Chlorobiaceae</taxon>
        <taxon>Chlorobaculum</taxon>
    </lineage>
</organism>
<dbReference type="KEGG" id="clz:BIU88_06520"/>
<dbReference type="EMBL" id="CP017305">
    <property type="protein sequence ID" value="AOS85036.1"/>
    <property type="molecule type" value="Genomic_DNA"/>
</dbReference>
<dbReference type="InterPro" id="IPR021471">
    <property type="entry name" value="DUF3124"/>
</dbReference>
<dbReference type="AlphaFoldDB" id="A0A1D8D1L7"/>
<dbReference type="STRING" id="274537.BIU88_06520"/>
<reference evidence="2" key="1">
    <citation type="submission" date="2016-09" db="EMBL/GenBank/DDBJ databases">
        <title>Genome sequence of Chlorobaculum limnaeum.</title>
        <authorList>
            <person name="Liu Z."/>
            <person name="Tank M."/>
            <person name="Bryant D.A."/>
        </authorList>
    </citation>
    <scope>NUCLEOTIDE SEQUENCE [LARGE SCALE GENOMIC DNA]</scope>
    <source>
        <strain evidence="2">DSM 1677</strain>
    </source>
</reference>
<name>A0A1D8D1L7_CHLLM</name>
<dbReference type="Pfam" id="PF11322">
    <property type="entry name" value="DUF3124"/>
    <property type="match status" value="1"/>
</dbReference>
<evidence type="ECO:0000313" key="2">
    <source>
        <dbReference type="EMBL" id="AOS85036.1"/>
    </source>
</evidence>
<evidence type="ECO:0000313" key="3">
    <source>
        <dbReference type="Proteomes" id="UP000095185"/>
    </source>
</evidence>
<accession>A0A1D8D1L7</accession>
<feature type="signal peptide" evidence="1">
    <location>
        <begin position="1"/>
        <end position="26"/>
    </location>
</feature>